<name>A0ABW4ZLC0_9SPHI</name>
<dbReference type="EMBL" id="JBHUHZ010000001">
    <property type="protein sequence ID" value="MFD2162520.1"/>
    <property type="molecule type" value="Genomic_DNA"/>
</dbReference>
<evidence type="ECO:0000313" key="2">
    <source>
        <dbReference type="Proteomes" id="UP001597387"/>
    </source>
</evidence>
<keyword evidence="2" id="KW-1185">Reference proteome</keyword>
<organism evidence="1 2">
    <name type="scientific">Paradesertivirga mongoliensis</name>
    <dbReference type="NCBI Taxonomy" id="2100740"/>
    <lineage>
        <taxon>Bacteria</taxon>
        <taxon>Pseudomonadati</taxon>
        <taxon>Bacteroidota</taxon>
        <taxon>Sphingobacteriia</taxon>
        <taxon>Sphingobacteriales</taxon>
        <taxon>Sphingobacteriaceae</taxon>
        <taxon>Paradesertivirga</taxon>
    </lineage>
</organism>
<reference evidence="2" key="1">
    <citation type="journal article" date="2019" name="Int. J. Syst. Evol. Microbiol.">
        <title>The Global Catalogue of Microorganisms (GCM) 10K type strain sequencing project: providing services to taxonomists for standard genome sequencing and annotation.</title>
        <authorList>
            <consortium name="The Broad Institute Genomics Platform"/>
            <consortium name="The Broad Institute Genome Sequencing Center for Infectious Disease"/>
            <person name="Wu L."/>
            <person name="Ma J."/>
        </authorList>
    </citation>
    <scope>NUCLEOTIDE SEQUENCE [LARGE SCALE GENOMIC DNA]</scope>
    <source>
        <strain evidence="2">KCTC 42217</strain>
    </source>
</reference>
<dbReference type="Proteomes" id="UP001597387">
    <property type="component" value="Unassembled WGS sequence"/>
</dbReference>
<dbReference type="RefSeq" id="WP_255903447.1">
    <property type="nucleotide sequence ID" value="NZ_JAFMZO010000003.1"/>
</dbReference>
<proteinExistence type="predicted"/>
<comment type="caution">
    <text evidence="1">The sequence shown here is derived from an EMBL/GenBank/DDBJ whole genome shotgun (WGS) entry which is preliminary data.</text>
</comment>
<accession>A0ABW4ZLC0</accession>
<gene>
    <name evidence="1" type="ORF">ACFSJU_08950</name>
</gene>
<sequence>MKDKDLLVVIAEMLRKQDQHTEILTNQSRLLEKTHETLTAFMEVSIKQFDEQHKFNERFLELNEKVVDRLEKIEKKL</sequence>
<evidence type="ECO:0000313" key="1">
    <source>
        <dbReference type="EMBL" id="MFD2162520.1"/>
    </source>
</evidence>
<protein>
    <submittedName>
        <fullName evidence="1">Uncharacterized protein</fullName>
    </submittedName>
</protein>